<keyword evidence="2" id="KW-1185">Reference proteome</keyword>
<name>G2LDW3_CHLTF</name>
<organism evidence="1 2">
    <name type="scientific">Chloracidobacterium thermophilum (strain B)</name>
    <dbReference type="NCBI Taxonomy" id="981222"/>
    <lineage>
        <taxon>Bacteria</taxon>
        <taxon>Pseudomonadati</taxon>
        <taxon>Acidobacteriota</taxon>
        <taxon>Terriglobia</taxon>
        <taxon>Terriglobales</taxon>
        <taxon>Acidobacteriaceae</taxon>
        <taxon>Chloracidobacterium</taxon>
    </lineage>
</organism>
<reference evidence="1 2" key="1">
    <citation type="journal article" date="2012" name="Environ. Microbiol.">
        <title>Complete genome of Candidatus Chloracidobacterium thermophilum, a chlorophyll-based photoheterotroph belonging to the phylum Acidobacteria.</title>
        <authorList>
            <person name="Garcia Costas A.M."/>
            <person name="Liu Z."/>
            <person name="Tomsho L.P."/>
            <person name="Schuster S.C."/>
            <person name="Ward D.M."/>
            <person name="Bryant D.A."/>
        </authorList>
    </citation>
    <scope>NUCLEOTIDE SEQUENCE [LARGE SCALE GENOMIC DNA]</scope>
    <source>
        <strain evidence="1 2">B</strain>
    </source>
</reference>
<protein>
    <submittedName>
        <fullName evidence="1">Uncharacterized protein</fullName>
    </submittedName>
</protein>
<dbReference type="KEGG" id="ctm:Cabther_A0014"/>
<proteinExistence type="predicted"/>
<gene>
    <name evidence="1" type="ordered locus">Cabther_A0014</name>
</gene>
<dbReference type="EMBL" id="CP002514">
    <property type="protein sequence ID" value="AEP10794.1"/>
    <property type="molecule type" value="Genomic_DNA"/>
</dbReference>
<dbReference type="AlphaFoldDB" id="G2LDW3"/>
<dbReference type="HOGENOM" id="CLU_3388741_0_0_0"/>
<dbReference type="Proteomes" id="UP000006791">
    <property type="component" value="Chromosome 1"/>
</dbReference>
<sequence>MRGRVNKQQALHRASDIRTRCFMVESFLLMWW</sequence>
<evidence type="ECO:0000313" key="1">
    <source>
        <dbReference type="EMBL" id="AEP10794.1"/>
    </source>
</evidence>
<evidence type="ECO:0000313" key="2">
    <source>
        <dbReference type="Proteomes" id="UP000006791"/>
    </source>
</evidence>
<accession>G2LDW3</accession>